<protein>
    <submittedName>
        <fullName evidence="1">Uncharacterized protein</fullName>
    </submittedName>
</protein>
<gene>
    <name evidence="1" type="ORF">NM688_g8973</name>
</gene>
<accession>A0ACC1RMU4</accession>
<dbReference type="EMBL" id="JANHOG010002600">
    <property type="protein sequence ID" value="KAJ3521764.1"/>
    <property type="molecule type" value="Genomic_DNA"/>
</dbReference>
<sequence length="568" mass="64223">MYFTGGVLLLLTFLRCVRCERVWAEYHEQTHFQSSPSTRNDNVADHIQKPRPIFTPELSTFIQEVVDNEPIPGLSLAVVHGENRTAEFKIWGIRTEDGDRMTSDTLFYLASCSKAFLSASVGILMDDYAHRRNATPLPSGLSRFDWYTKVKDILPDDWKLMDEWASEKATIRDVLSHQSGLPRHEFSYTGNDTPFTVVRRMRYLRPAFELRERYHYNNQMYMLGSYVVSKYSGMTYMDFVKRRIWEPLNMSSTTLYESEASRHGKLTQAWTWRDRRIPIWMHDEQTPLNAGPGGIMSNTIDMIPVDKRAARPEFSFTGYGMGWQRLSYQGHEIVMHAGGIPGFSTWVAFLPSDNLGFVALANADGKNEQELTIIYRIIEDYLGLPRKYSPQLTSDSQSKAAVDKSTTSSDDHALTPPPPLSLEDYAGVYVNLGYPNMTLCAPTSDSPQCKQALEAFSHFEDVKHSQTLYAIVPSIWISHARLRHVKETTFDLSGTYLFPHGYGKNETAFETWELGDSGAVAEFVLEELLGGGSKVVGVGLRGFVGETTMLERAGGTVEETADVYFTKA</sequence>
<proteinExistence type="predicted"/>
<evidence type="ECO:0000313" key="1">
    <source>
        <dbReference type="EMBL" id="KAJ3521764.1"/>
    </source>
</evidence>
<name>A0ACC1RMU4_9APHY</name>
<keyword evidence="2" id="KW-1185">Reference proteome</keyword>
<comment type="caution">
    <text evidence="1">The sequence shown here is derived from an EMBL/GenBank/DDBJ whole genome shotgun (WGS) entry which is preliminary data.</text>
</comment>
<evidence type="ECO:0000313" key="2">
    <source>
        <dbReference type="Proteomes" id="UP001148662"/>
    </source>
</evidence>
<reference evidence="1" key="1">
    <citation type="submission" date="2022-07" db="EMBL/GenBank/DDBJ databases">
        <title>Genome Sequence of Phlebia brevispora.</title>
        <authorList>
            <person name="Buettner E."/>
        </authorList>
    </citation>
    <scope>NUCLEOTIDE SEQUENCE</scope>
    <source>
        <strain evidence="1">MPL23</strain>
    </source>
</reference>
<organism evidence="1 2">
    <name type="scientific">Phlebia brevispora</name>
    <dbReference type="NCBI Taxonomy" id="194682"/>
    <lineage>
        <taxon>Eukaryota</taxon>
        <taxon>Fungi</taxon>
        <taxon>Dikarya</taxon>
        <taxon>Basidiomycota</taxon>
        <taxon>Agaricomycotina</taxon>
        <taxon>Agaricomycetes</taxon>
        <taxon>Polyporales</taxon>
        <taxon>Meruliaceae</taxon>
        <taxon>Phlebia</taxon>
    </lineage>
</organism>
<dbReference type="Proteomes" id="UP001148662">
    <property type="component" value="Unassembled WGS sequence"/>
</dbReference>